<gene>
    <name evidence="1" type="ORF">QAD02_017571</name>
</gene>
<name>A0ACC2PEP5_9HYME</name>
<proteinExistence type="predicted"/>
<protein>
    <submittedName>
        <fullName evidence="1">Uncharacterized protein</fullName>
    </submittedName>
</protein>
<comment type="caution">
    <text evidence="1">The sequence shown here is derived from an EMBL/GenBank/DDBJ whole genome shotgun (WGS) entry which is preliminary data.</text>
</comment>
<organism evidence="1 2">
    <name type="scientific">Eretmocerus hayati</name>
    <dbReference type="NCBI Taxonomy" id="131215"/>
    <lineage>
        <taxon>Eukaryota</taxon>
        <taxon>Metazoa</taxon>
        <taxon>Ecdysozoa</taxon>
        <taxon>Arthropoda</taxon>
        <taxon>Hexapoda</taxon>
        <taxon>Insecta</taxon>
        <taxon>Pterygota</taxon>
        <taxon>Neoptera</taxon>
        <taxon>Endopterygota</taxon>
        <taxon>Hymenoptera</taxon>
        <taxon>Apocrita</taxon>
        <taxon>Proctotrupomorpha</taxon>
        <taxon>Chalcidoidea</taxon>
        <taxon>Aphelinidae</taxon>
        <taxon>Aphelininae</taxon>
        <taxon>Eretmocerus</taxon>
    </lineage>
</organism>
<sequence>MEKLECPFNWGFGNPKKVYEYSSYEDEALIPLVRLMKVLMRIFAACKKEATTTEENQRILLDLRGCDAQLSLVERSDTDRNLSHDVIQHIVQGTRVFVYSFLANKQLDLEMEEALSSIEPVDLSDKKARSTLFGCKSICWAKYAHADSDESEKLIREAIEDNQNCDLWYFVLGRILRKKRRNFTFGSPPKEEEKCCFSKAYSLSKNNPVYTIFFGQMLREKCLDKCLSKPAQKLLRKEAIGLYEQVLQQNPEKISILLRLALGFMALGKLGRAKQCLDKIPEPPEGHHKRSMYLHYQGRYHLKSKRYLTAANFLQEAAKEDNLGADYQYIACMRRVDSEFKVSEHLRKMEDKYSVRFPAKQTQRILLMLAISYWKNDDDIGNSLSYFEKALAVDPKSEIFTNCNTSQVVEEKLPNNIFKLLEKKFLPHVYKEYSSCKDIIEMADTIKKYCFEHRVSQYRSDSTVRPFDSSRLDILMENLSAKRAK</sequence>
<dbReference type="EMBL" id="CM056741">
    <property type="protein sequence ID" value="KAJ8681779.1"/>
    <property type="molecule type" value="Genomic_DNA"/>
</dbReference>
<accession>A0ACC2PEP5</accession>
<dbReference type="Proteomes" id="UP001239111">
    <property type="component" value="Chromosome 1"/>
</dbReference>
<keyword evidence="2" id="KW-1185">Reference proteome</keyword>
<reference evidence="1" key="1">
    <citation type="submission" date="2023-04" db="EMBL/GenBank/DDBJ databases">
        <title>A chromosome-level genome assembly of the parasitoid wasp Eretmocerus hayati.</title>
        <authorList>
            <person name="Zhong Y."/>
            <person name="Liu S."/>
            <person name="Liu Y."/>
        </authorList>
    </citation>
    <scope>NUCLEOTIDE SEQUENCE</scope>
    <source>
        <strain evidence="1">ZJU_SS_LIU_2023</strain>
    </source>
</reference>
<evidence type="ECO:0000313" key="2">
    <source>
        <dbReference type="Proteomes" id="UP001239111"/>
    </source>
</evidence>
<evidence type="ECO:0000313" key="1">
    <source>
        <dbReference type="EMBL" id="KAJ8681779.1"/>
    </source>
</evidence>